<dbReference type="CDD" id="cd02205">
    <property type="entry name" value="CBS_pair_SF"/>
    <property type="match status" value="1"/>
</dbReference>
<dbReference type="SMART" id="SM00116">
    <property type="entry name" value="CBS"/>
    <property type="match status" value="2"/>
</dbReference>
<evidence type="ECO:0000256" key="4">
    <source>
        <dbReference type="SAM" id="MobiDB-lite"/>
    </source>
</evidence>
<feature type="region of interest" description="Disordered" evidence="4">
    <location>
        <begin position="135"/>
        <end position="159"/>
    </location>
</feature>
<feature type="binding site" evidence="3">
    <location>
        <position position="170"/>
    </location>
    <ligand>
        <name>Fe cation</name>
        <dbReference type="ChEBI" id="CHEBI:24875"/>
    </ligand>
</feature>
<keyword evidence="3" id="KW-0479">Metal-binding</keyword>
<keyword evidence="3" id="KW-0408">Iron</keyword>
<reference evidence="7 8" key="1">
    <citation type="submission" date="2016-10" db="EMBL/GenBank/DDBJ databases">
        <authorList>
            <person name="de Groot N.N."/>
        </authorList>
    </citation>
    <scope>NUCLEOTIDE SEQUENCE [LARGE SCALE GENOMIC DNA]</scope>
    <source>
        <strain evidence="7 8">CGMCC 1.10457</strain>
    </source>
</reference>
<proteinExistence type="predicted"/>
<keyword evidence="1 2" id="KW-0129">CBS domain</keyword>
<feature type="binding site" evidence="3">
    <location>
        <position position="189"/>
    </location>
    <ligand>
        <name>Fe cation</name>
        <dbReference type="ChEBI" id="CHEBI:24875"/>
    </ligand>
</feature>
<feature type="domain" description="CBS" evidence="5">
    <location>
        <begin position="76"/>
        <end position="131"/>
    </location>
</feature>
<evidence type="ECO:0000313" key="7">
    <source>
        <dbReference type="EMBL" id="SFS05814.1"/>
    </source>
</evidence>
<evidence type="ECO:0000313" key="8">
    <source>
        <dbReference type="Proteomes" id="UP000199062"/>
    </source>
</evidence>
<evidence type="ECO:0000256" key="3">
    <source>
        <dbReference type="PROSITE-ProRule" id="PRU01249"/>
    </source>
</evidence>
<dbReference type="RefSeq" id="WP_089817289.1">
    <property type="nucleotide sequence ID" value="NZ_FOZK01000003.1"/>
</dbReference>
<dbReference type="InterPro" id="IPR000644">
    <property type="entry name" value="CBS_dom"/>
</dbReference>
<sequence>MNRDVTVQEVMDREFVAASESDNALETVELMIREEAEPAIVLRGSEPVGVLSDRDVLEVVVDDDTNPTTVNVGDAMTESVPTITPEYTLAEARDRMAARSTKWLVVSSGGKPDGIVTEHDVLSSSTIGTEIDAANGASEEDSHLVDASTSTTASDAGAAEAGGFEDQGICEKCGSLSRDLSAFNGQLLCADCRDI</sequence>
<organism evidence="7 8">
    <name type="scientific">Halomicrobium zhouii</name>
    <dbReference type="NCBI Taxonomy" id="767519"/>
    <lineage>
        <taxon>Archaea</taxon>
        <taxon>Methanobacteriati</taxon>
        <taxon>Methanobacteriota</taxon>
        <taxon>Stenosarchaea group</taxon>
        <taxon>Halobacteria</taxon>
        <taxon>Halobacteriales</taxon>
        <taxon>Haloarculaceae</taxon>
        <taxon>Halomicrobium</taxon>
    </lineage>
</organism>
<protein>
    <submittedName>
        <fullName evidence="7">CBS domain-containing protein</fullName>
    </submittedName>
</protein>
<feature type="binding site" evidence="3">
    <location>
        <position position="192"/>
    </location>
    <ligand>
        <name>Fe cation</name>
        <dbReference type="ChEBI" id="CHEBI:24875"/>
    </ligand>
</feature>
<dbReference type="Pfam" id="PF00571">
    <property type="entry name" value="CBS"/>
    <property type="match status" value="2"/>
</dbReference>
<dbReference type="OrthoDB" id="65817at2157"/>
<keyword evidence="3" id="KW-0862">Zinc</keyword>
<gene>
    <name evidence="7" type="ORF">SAMN05216559_2926</name>
</gene>
<evidence type="ECO:0000256" key="1">
    <source>
        <dbReference type="ARBA" id="ARBA00023122"/>
    </source>
</evidence>
<dbReference type="GO" id="GO:0046872">
    <property type="term" value="F:metal ion binding"/>
    <property type="evidence" value="ECO:0007669"/>
    <property type="project" value="UniProtKB-KW"/>
</dbReference>
<feature type="binding site" evidence="3">
    <location>
        <position position="192"/>
    </location>
    <ligand>
        <name>Zn(2+)</name>
        <dbReference type="ChEBI" id="CHEBI:29105"/>
    </ligand>
</feature>
<keyword evidence="8" id="KW-1185">Reference proteome</keyword>
<dbReference type="PANTHER" id="PTHR43080">
    <property type="entry name" value="CBS DOMAIN-CONTAINING PROTEIN CBSX3, MITOCHONDRIAL"/>
    <property type="match status" value="1"/>
</dbReference>
<dbReference type="InterPro" id="IPR044065">
    <property type="entry name" value="ACP_MB"/>
</dbReference>
<feature type="binding site" evidence="3">
    <location>
        <position position="173"/>
    </location>
    <ligand>
        <name>Zn(2+)</name>
        <dbReference type="ChEBI" id="CHEBI:29105"/>
    </ligand>
</feature>
<evidence type="ECO:0000256" key="2">
    <source>
        <dbReference type="PROSITE-ProRule" id="PRU00703"/>
    </source>
</evidence>
<dbReference type="InterPro" id="IPR051257">
    <property type="entry name" value="Diverse_CBS-Domain"/>
</dbReference>
<dbReference type="PANTHER" id="PTHR43080:SF2">
    <property type="entry name" value="CBS DOMAIN-CONTAINING PROTEIN"/>
    <property type="match status" value="1"/>
</dbReference>
<feature type="compositionally biased region" description="Low complexity" evidence="4">
    <location>
        <begin position="146"/>
        <end position="159"/>
    </location>
</feature>
<feature type="domain" description="ACP-type MB" evidence="6">
    <location>
        <begin position="165"/>
        <end position="195"/>
    </location>
</feature>
<dbReference type="Gene3D" id="3.10.580.10">
    <property type="entry name" value="CBS-domain"/>
    <property type="match status" value="1"/>
</dbReference>
<dbReference type="SUPFAM" id="SSF54631">
    <property type="entry name" value="CBS-domain pair"/>
    <property type="match status" value="1"/>
</dbReference>
<feature type="binding site" evidence="3">
    <location>
        <position position="173"/>
    </location>
    <ligand>
        <name>Fe cation</name>
        <dbReference type="ChEBI" id="CHEBI:24875"/>
    </ligand>
</feature>
<dbReference type="STRING" id="767519.SAMN05216559_2926"/>
<evidence type="ECO:0000259" key="5">
    <source>
        <dbReference type="PROSITE" id="PS51371"/>
    </source>
</evidence>
<dbReference type="Proteomes" id="UP000199062">
    <property type="component" value="Unassembled WGS sequence"/>
</dbReference>
<feature type="domain" description="CBS" evidence="5">
    <location>
        <begin position="11"/>
        <end position="68"/>
    </location>
</feature>
<dbReference type="EMBL" id="FOZK01000003">
    <property type="protein sequence ID" value="SFS05814.1"/>
    <property type="molecule type" value="Genomic_DNA"/>
</dbReference>
<name>A0A1I6LQR9_9EURY</name>
<dbReference type="InterPro" id="IPR046342">
    <property type="entry name" value="CBS_dom_sf"/>
</dbReference>
<dbReference type="PROSITE" id="PS51371">
    <property type="entry name" value="CBS"/>
    <property type="match status" value="2"/>
</dbReference>
<dbReference type="AlphaFoldDB" id="A0A1I6LQR9"/>
<accession>A0A1I6LQR9</accession>
<feature type="binding site" evidence="3">
    <location>
        <position position="189"/>
    </location>
    <ligand>
        <name>Zn(2+)</name>
        <dbReference type="ChEBI" id="CHEBI:29105"/>
    </ligand>
</feature>
<dbReference type="PROSITE" id="PS51901">
    <property type="entry name" value="ACP_MB"/>
    <property type="match status" value="1"/>
</dbReference>
<feature type="binding site" evidence="3">
    <location>
        <position position="170"/>
    </location>
    <ligand>
        <name>Zn(2+)</name>
        <dbReference type="ChEBI" id="CHEBI:29105"/>
    </ligand>
</feature>
<evidence type="ECO:0000259" key="6">
    <source>
        <dbReference type="PROSITE" id="PS51901"/>
    </source>
</evidence>